<dbReference type="KEGG" id="scac:106083041"/>
<reference evidence="2" key="1">
    <citation type="submission" date="2020-05" db="UniProtKB">
        <authorList>
            <consortium name="EnsemblMetazoa"/>
        </authorList>
    </citation>
    <scope>IDENTIFICATION</scope>
    <source>
        <strain evidence="2">USDA</strain>
    </source>
</reference>
<dbReference type="SUPFAM" id="SSF54001">
    <property type="entry name" value="Cysteine proteinases"/>
    <property type="match status" value="1"/>
</dbReference>
<feature type="domain" description="Cathepsin propeptide inhibitor" evidence="1">
    <location>
        <begin position="9"/>
        <end position="69"/>
    </location>
</feature>
<dbReference type="VEuPathDB" id="VectorBase:SCAU007196"/>
<dbReference type="InterPro" id="IPR038765">
    <property type="entry name" value="Papain-like_cys_pep_sf"/>
</dbReference>
<dbReference type="SMART" id="SM00848">
    <property type="entry name" value="Inhibitor_I29"/>
    <property type="match status" value="1"/>
</dbReference>
<evidence type="ECO:0000313" key="2">
    <source>
        <dbReference type="EnsemblMetazoa" id="SCAU007196-PA"/>
    </source>
</evidence>
<organism evidence="2 3">
    <name type="scientific">Stomoxys calcitrans</name>
    <name type="common">Stable fly</name>
    <name type="synonym">Conops calcitrans</name>
    <dbReference type="NCBI Taxonomy" id="35570"/>
    <lineage>
        <taxon>Eukaryota</taxon>
        <taxon>Metazoa</taxon>
        <taxon>Ecdysozoa</taxon>
        <taxon>Arthropoda</taxon>
        <taxon>Hexapoda</taxon>
        <taxon>Insecta</taxon>
        <taxon>Pterygota</taxon>
        <taxon>Neoptera</taxon>
        <taxon>Endopterygota</taxon>
        <taxon>Diptera</taxon>
        <taxon>Brachycera</taxon>
        <taxon>Muscomorpha</taxon>
        <taxon>Muscoidea</taxon>
        <taxon>Muscidae</taxon>
        <taxon>Stomoxys</taxon>
    </lineage>
</organism>
<dbReference type="InterPro" id="IPR013201">
    <property type="entry name" value="Prot_inhib_I29"/>
</dbReference>
<dbReference type="Gene3D" id="1.10.287.2250">
    <property type="match status" value="1"/>
</dbReference>
<name>A0A1I8PDU0_STOCA</name>
<dbReference type="STRING" id="35570.A0A1I8PDU0"/>
<proteinExistence type="predicted"/>
<dbReference type="Proteomes" id="UP000095300">
    <property type="component" value="Unassembled WGS sequence"/>
</dbReference>
<dbReference type="EnsemblMetazoa" id="SCAU007196-RA">
    <property type="protein sequence ID" value="SCAU007196-PA"/>
    <property type="gene ID" value="SCAU007196"/>
</dbReference>
<accession>A0A1I8PDU0</accession>
<protein>
    <recommendedName>
        <fullName evidence="1">Cathepsin propeptide inhibitor domain-containing protein</fullName>
    </recommendedName>
</protein>
<keyword evidence="3" id="KW-1185">Reference proteome</keyword>
<dbReference type="OrthoDB" id="5855924at2759"/>
<dbReference type="Pfam" id="PF08246">
    <property type="entry name" value="Inhibitor_I29"/>
    <property type="match status" value="1"/>
</dbReference>
<evidence type="ECO:0000313" key="3">
    <source>
        <dbReference type="Proteomes" id="UP000095300"/>
    </source>
</evidence>
<dbReference type="AlphaFoldDB" id="A0A1I8PDU0"/>
<sequence>MDVLTDEEWEAYKLEFKKSYADEAEDAMRREIVAKYKAFIDEHNKRYEAGEESFTYELNSFSDITEAEKRMRWARPMVEKCSRDNEKSN</sequence>
<evidence type="ECO:0000259" key="1">
    <source>
        <dbReference type="SMART" id="SM00848"/>
    </source>
</evidence>
<gene>
    <name evidence="2" type="primary">106083041</name>
</gene>